<dbReference type="Pfam" id="PF07876">
    <property type="entry name" value="Dabb"/>
    <property type="match status" value="2"/>
</dbReference>
<evidence type="ECO:0000313" key="4">
    <source>
        <dbReference type="EMBL" id="OLP80536.1"/>
    </source>
</evidence>
<keyword evidence="1" id="KW-0472">Membrane</keyword>
<evidence type="ECO:0000313" key="5">
    <source>
        <dbReference type="Proteomes" id="UP000186817"/>
    </source>
</evidence>
<dbReference type="InterPro" id="IPR018490">
    <property type="entry name" value="cNMP-bd_dom_sf"/>
</dbReference>
<dbReference type="SMART" id="SM00886">
    <property type="entry name" value="Dabb"/>
    <property type="match status" value="2"/>
</dbReference>
<feature type="transmembrane region" description="Helical" evidence="1">
    <location>
        <begin position="270"/>
        <end position="291"/>
    </location>
</feature>
<evidence type="ECO:0000259" key="3">
    <source>
        <dbReference type="PROSITE" id="PS51502"/>
    </source>
</evidence>
<organism evidence="4 5">
    <name type="scientific">Symbiodinium microadriaticum</name>
    <name type="common">Dinoflagellate</name>
    <name type="synonym">Zooxanthella microadriatica</name>
    <dbReference type="NCBI Taxonomy" id="2951"/>
    <lineage>
        <taxon>Eukaryota</taxon>
        <taxon>Sar</taxon>
        <taxon>Alveolata</taxon>
        <taxon>Dinophyceae</taxon>
        <taxon>Suessiales</taxon>
        <taxon>Symbiodiniaceae</taxon>
        <taxon>Symbiodinium</taxon>
    </lineage>
</organism>
<feature type="domain" description="STAS" evidence="2">
    <location>
        <begin position="571"/>
        <end position="654"/>
    </location>
</feature>
<dbReference type="SUPFAM" id="SSF51206">
    <property type="entry name" value="cAMP-binding domain-like"/>
    <property type="match status" value="1"/>
</dbReference>
<comment type="caution">
    <text evidence="4">The sequence shown here is derived from an EMBL/GenBank/DDBJ whole genome shotgun (WGS) entry which is preliminary data.</text>
</comment>
<dbReference type="PROSITE" id="PS50801">
    <property type="entry name" value="STAS"/>
    <property type="match status" value="1"/>
</dbReference>
<dbReference type="SUPFAM" id="SSF52091">
    <property type="entry name" value="SpoIIaa-like"/>
    <property type="match status" value="1"/>
</dbReference>
<feature type="transmembrane region" description="Helical" evidence="1">
    <location>
        <begin position="101"/>
        <end position="127"/>
    </location>
</feature>
<feature type="transmembrane region" description="Helical" evidence="1">
    <location>
        <begin position="512"/>
        <end position="533"/>
    </location>
</feature>
<dbReference type="InterPro" id="IPR052706">
    <property type="entry name" value="Membrane-Transporter-like"/>
</dbReference>
<dbReference type="InterPro" id="IPR002645">
    <property type="entry name" value="STAS_dom"/>
</dbReference>
<dbReference type="Proteomes" id="UP000186817">
    <property type="component" value="Unassembled WGS sequence"/>
</dbReference>
<keyword evidence="1" id="KW-0812">Transmembrane</keyword>
<gene>
    <name evidence="4" type="primary">YGR125W</name>
    <name evidence="4" type="ORF">AK812_SmicGene39037</name>
</gene>
<feature type="domain" description="Stress-response A/B barrel" evidence="3">
    <location>
        <begin position="1159"/>
        <end position="1264"/>
    </location>
</feature>
<accession>A0A1Q9CC96</accession>
<dbReference type="OMA" id="WHASACA"/>
<dbReference type="Gene3D" id="3.30.750.24">
    <property type="entry name" value="STAS domain"/>
    <property type="match status" value="1"/>
</dbReference>
<keyword evidence="1" id="KW-1133">Transmembrane helix</keyword>
<dbReference type="CDD" id="cd07042">
    <property type="entry name" value="STAS_SulP_like_sulfate_transporter"/>
    <property type="match status" value="1"/>
</dbReference>
<keyword evidence="5" id="KW-1185">Reference proteome</keyword>
<feature type="domain" description="Stress-response A/B barrel" evidence="3">
    <location>
        <begin position="1048"/>
        <end position="1149"/>
    </location>
</feature>
<protein>
    <submittedName>
        <fullName evidence="4">Putative vacuolar membrane protein</fullName>
    </submittedName>
</protein>
<dbReference type="SUPFAM" id="SSF54909">
    <property type="entry name" value="Dimeric alpha+beta barrel"/>
    <property type="match status" value="2"/>
</dbReference>
<dbReference type="OrthoDB" id="409725at2759"/>
<dbReference type="PANTHER" id="PTHR43310:SF1">
    <property type="entry name" value="SULFATE TRANSPORTER YBAR-RELATED"/>
    <property type="match status" value="1"/>
</dbReference>
<feature type="transmembrane region" description="Helical" evidence="1">
    <location>
        <begin position="221"/>
        <end position="239"/>
    </location>
</feature>
<dbReference type="Gene3D" id="3.30.70.100">
    <property type="match status" value="2"/>
</dbReference>
<feature type="transmembrane region" description="Helical" evidence="1">
    <location>
        <begin position="444"/>
        <end position="462"/>
    </location>
</feature>
<dbReference type="PANTHER" id="PTHR43310">
    <property type="entry name" value="SULFATE TRANSPORTER YBAR-RELATED"/>
    <property type="match status" value="1"/>
</dbReference>
<dbReference type="PROSITE" id="PS51502">
    <property type="entry name" value="S_R_A_B_BARREL"/>
    <property type="match status" value="2"/>
</dbReference>
<feature type="transmembrane region" description="Helical" evidence="1">
    <location>
        <begin position="303"/>
        <end position="323"/>
    </location>
</feature>
<dbReference type="InterPro" id="IPR013097">
    <property type="entry name" value="Dabb"/>
</dbReference>
<reference evidence="4 5" key="1">
    <citation type="submission" date="2016-02" db="EMBL/GenBank/DDBJ databases">
        <title>Genome analysis of coral dinoflagellate symbionts highlights evolutionary adaptations to a symbiotic lifestyle.</title>
        <authorList>
            <person name="Aranda M."/>
            <person name="Li Y."/>
            <person name="Liew Y.J."/>
            <person name="Baumgarten S."/>
            <person name="Simakov O."/>
            <person name="Wilson M."/>
            <person name="Piel J."/>
            <person name="Ashoor H."/>
            <person name="Bougouffa S."/>
            <person name="Bajic V.B."/>
            <person name="Ryu T."/>
            <person name="Ravasi T."/>
            <person name="Bayer T."/>
            <person name="Micklem G."/>
            <person name="Kim H."/>
            <person name="Bhak J."/>
            <person name="Lajeunesse T.C."/>
            <person name="Voolstra C.R."/>
        </authorList>
    </citation>
    <scope>NUCLEOTIDE SEQUENCE [LARGE SCALE GENOMIC DNA]</scope>
    <source>
        <strain evidence="4 5">CCMP2467</strain>
    </source>
</reference>
<dbReference type="EMBL" id="LSRX01001371">
    <property type="protein sequence ID" value="OLP80536.1"/>
    <property type="molecule type" value="Genomic_DNA"/>
</dbReference>
<dbReference type="Pfam" id="PF01740">
    <property type="entry name" value="STAS"/>
    <property type="match status" value="1"/>
</dbReference>
<dbReference type="InterPro" id="IPR011008">
    <property type="entry name" value="Dimeric_a/b-barrel"/>
</dbReference>
<evidence type="ECO:0000256" key="1">
    <source>
        <dbReference type="SAM" id="Phobius"/>
    </source>
</evidence>
<feature type="transmembrane region" description="Helical" evidence="1">
    <location>
        <begin position="468"/>
        <end position="491"/>
    </location>
</feature>
<dbReference type="InterPro" id="IPR036513">
    <property type="entry name" value="STAS_dom_sf"/>
</dbReference>
<feature type="transmembrane region" description="Helical" evidence="1">
    <location>
        <begin position="189"/>
        <end position="209"/>
    </location>
</feature>
<dbReference type="AlphaFoldDB" id="A0A1Q9CC96"/>
<dbReference type="Gene3D" id="2.60.120.10">
    <property type="entry name" value="Jelly Rolls"/>
    <property type="match status" value="1"/>
</dbReference>
<evidence type="ECO:0000259" key="2">
    <source>
        <dbReference type="PROSITE" id="PS50801"/>
    </source>
</evidence>
<name>A0A1Q9CC96_SYMMI</name>
<sequence length="1266" mass="140451">MARGLSACEACWPKLRMLMAAMLKLEQKSIAHDNDDNDILVEVAIVVTTEIDMSSLPQHRLETVLPAMNDLQKIDDQVRHDEEALAFVPTKDKPSFVVQDLLSPVLGSAVLLPYAVSFVGVVAAANASLEKSFPTLLASLLFSQGMTSLVFWRCSQHCVCTNVDLLQAAYLAAMGRALTYAGVPSDVLLFHIFLAQGLMSLLIGILMWTVAELDGLYYMRFLPYPVSAGFVSGIGMMIFDGGLELGCGQGLLQLLADLLTAAQSFEVTHAGIALLLRLCLTLVGAGIFLGLKEVLDHHAWGRAIRLPLGLAVISSVVYGFLYLHPLSLEELQFWGLFISGLRPESWVVEWELLGSGFGSFHARAFFSQPCISVLVSYAALSTLAFTFYTVGFQDMAKDPEIELAKEIRLLGKTNIALAPFAGVPVSHAIKVWVVMRDAGGKTRWWVLLFSVCYMALYFDSTLRSSLSFIPKCAFGALVVSLGFEFLTTSLVESRERIAATEWRVVVATSAITYLNVLLGILFGVVLTTVFFMVEYSGMTGVTQKATLSEVRSHVERDDELNQIIDTYGRQVAVFWCAGYIFFGTAQDIVEELQSSLDTSPSTRILILDFEQVPAVDASGVQALVSFAEKCQRRRPAVTLAISGVVRRLQLSLDRCMRACQVEIKISSHRVEKMLEWAEEWLLSGRDKGRLKSQRSEHQLLASKLAEKAPKEQDEKELLHFVSEFLLEIASTAKAEERMAVGEKLAKFGSKLKTYRNEEQLYAEGQQAKDLTYVLSGSVSIVQRISPDEALAYKVPRHHLNEEKGDTFAFEEELDIRVRKLTHGSVLGALEFGAFCSSRAPTWHASACAAPDCMVLRVPFSTLESAMASSQSVGNSVMQWLFKLASIQVLDVLQGPDLAGFAVFMEVQQELAEALAGWSLWEYEFAHWRYHKRHAGGDEFDQLYNAHRTPEYQHLACPAVPLAYRFWSNFPTCAPSRLRDLARFTDAYVSGMTVDNWRASYRDFLSEDYNYNVSHFAGGDPTFRLSKGSLAVTLLHLGKMFEGLWVRGIRHVVMFSFKEHVSAADEIELLKAINTLPQKIPEILQSTVGSDLRLPGGQSHPAGKNRSMAWLADFQTRAHFEAFESHSAHLDLMAKFEAAIDPESFAAIQYAQPSIVLPGVHHIVMLDFKEGTKHEDILKLQTSMLDLGRKIKEVSRMAVALADEMPAKQAGQSGGDRSNRSLLALVDFTSIEAYQVYEKHPEHLACIEQNIKPLLLPGSRAAIQYVS</sequence>
<feature type="transmembrane region" description="Helical" evidence="1">
    <location>
        <begin position="365"/>
        <end position="388"/>
    </location>
</feature>
<dbReference type="InterPro" id="IPR014710">
    <property type="entry name" value="RmlC-like_jellyroll"/>
</dbReference>
<proteinExistence type="predicted"/>